<evidence type="ECO:0000256" key="5">
    <source>
        <dbReference type="ARBA" id="ARBA00023157"/>
    </source>
</evidence>
<dbReference type="Proteomes" id="UP000247903">
    <property type="component" value="Unassembled WGS sequence"/>
</dbReference>
<keyword evidence="9" id="KW-1185">Reference proteome</keyword>
<dbReference type="Pfam" id="PF19081">
    <property type="entry name" value="Ig_7"/>
    <property type="match status" value="1"/>
</dbReference>
<dbReference type="GO" id="GO:0046872">
    <property type="term" value="F:metal ion binding"/>
    <property type="evidence" value="ECO:0007669"/>
    <property type="project" value="UniProtKB-KW"/>
</dbReference>
<evidence type="ECO:0000256" key="1">
    <source>
        <dbReference type="ARBA" id="ARBA00001913"/>
    </source>
</evidence>
<dbReference type="InterPro" id="IPR051360">
    <property type="entry name" value="Neuronal_Pentraxin_Related"/>
</dbReference>
<dbReference type="NCBIfam" id="TIGR04183">
    <property type="entry name" value="Por_Secre_tail"/>
    <property type="match status" value="1"/>
</dbReference>
<dbReference type="PANTHER" id="PTHR19277:SF125">
    <property type="entry name" value="B6"/>
    <property type="match status" value="1"/>
</dbReference>
<dbReference type="EMBL" id="QJHK01000006">
    <property type="protein sequence ID" value="PXY41017.1"/>
    <property type="molecule type" value="Genomic_DNA"/>
</dbReference>
<evidence type="ECO:0000256" key="4">
    <source>
        <dbReference type="ARBA" id="ARBA00022837"/>
    </source>
</evidence>
<dbReference type="InterPro" id="IPR044023">
    <property type="entry name" value="Ig_7"/>
</dbReference>
<dbReference type="SUPFAM" id="SSF49899">
    <property type="entry name" value="Concanavalin A-like lectins/glucanases"/>
    <property type="match status" value="2"/>
</dbReference>
<name>A0A2V4BQL9_9FLAO</name>
<evidence type="ECO:0000259" key="7">
    <source>
        <dbReference type="SMART" id="SM00560"/>
    </source>
</evidence>
<dbReference type="InterPro" id="IPR013320">
    <property type="entry name" value="ConA-like_dom_sf"/>
</dbReference>
<dbReference type="GO" id="GO:0004553">
    <property type="term" value="F:hydrolase activity, hydrolyzing O-glycosyl compounds"/>
    <property type="evidence" value="ECO:0007669"/>
    <property type="project" value="UniProtKB-ARBA"/>
</dbReference>
<dbReference type="Pfam" id="PF18962">
    <property type="entry name" value="Por_Secre_tail"/>
    <property type="match status" value="1"/>
</dbReference>
<keyword evidence="4" id="KW-0106">Calcium</keyword>
<feature type="domain" description="LamG-like jellyroll fold" evidence="7">
    <location>
        <begin position="52"/>
        <end position="177"/>
    </location>
</feature>
<feature type="domain" description="LamG-like jellyroll fold" evidence="7">
    <location>
        <begin position="424"/>
        <end position="552"/>
    </location>
</feature>
<dbReference type="AlphaFoldDB" id="A0A2V4BQL9"/>
<dbReference type="Gene3D" id="2.60.120.200">
    <property type="match status" value="2"/>
</dbReference>
<keyword evidence="3 6" id="KW-0732">Signal</keyword>
<evidence type="ECO:0000256" key="2">
    <source>
        <dbReference type="ARBA" id="ARBA00022723"/>
    </source>
</evidence>
<reference evidence="8 9" key="1">
    <citation type="submission" date="2018-05" db="EMBL/GenBank/DDBJ databases">
        <title>Flavobacterium sp. strain IMCC34759, incomplete genome.</title>
        <authorList>
            <person name="Joung Y."/>
            <person name="Cho J."/>
        </authorList>
    </citation>
    <scope>NUCLEOTIDE SEQUENCE [LARGE SCALE GENOMIC DNA]</scope>
    <source>
        <strain evidence="8 9">IMCC34759</strain>
    </source>
</reference>
<comment type="cofactor">
    <cofactor evidence="1">
        <name>Ca(2+)</name>
        <dbReference type="ChEBI" id="CHEBI:29108"/>
    </cofactor>
</comment>
<feature type="signal peptide" evidence="6">
    <location>
        <begin position="1"/>
        <end position="25"/>
    </location>
</feature>
<dbReference type="OrthoDB" id="9801383at2"/>
<accession>A0A2V4BQL9</accession>
<evidence type="ECO:0000256" key="3">
    <source>
        <dbReference type="ARBA" id="ARBA00022729"/>
    </source>
</evidence>
<organism evidence="8 9">
    <name type="scientific">Flavobacterium cheongpyeongense</name>
    <dbReference type="NCBI Taxonomy" id="2212651"/>
    <lineage>
        <taxon>Bacteria</taxon>
        <taxon>Pseudomonadati</taxon>
        <taxon>Bacteroidota</taxon>
        <taxon>Flavobacteriia</taxon>
        <taxon>Flavobacteriales</taxon>
        <taxon>Flavobacteriaceae</taxon>
        <taxon>Flavobacterium</taxon>
    </lineage>
</organism>
<dbReference type="Pfam" id="PF13385">
    <property type="entry name" value="Laminin_G_3"/>
    <property type="match status" value="2"/>
</dbReference>
<feature type="chain" id="PRO_5015906541" description="LamG-like jellyroll fold domain-containing protein" evidence="6">
    <location>
        <begin position="26"/>
        <end position="713"/>
    </location>
</feature>
<evidence type="ECO:0000256" key="6">
    <source>
        <dbReference type="SAM" id="SignalP"/>
    </source>
</evidence>
<dbReference type="RefSeq" id="WP_110306254.1">
    <property type="nucleotide sequence ID" value="NZ_QJHK01000006.1"/>
</dbReference>
<dbReference type="PANTHER" id="PTHR19277">
    <property type="entry name" value="PENTRAXIN"/>
    <property type="match status" value="1"/>
</dbReference>
<proteinExistence type="predicted"/>
<dbReference type="GO" id="GO:0005975">
    <property type="term" value="P:carbohydrate metabolic process"/>
    <property type="evidence" value="ECO:0007669"/>
    <property type="project" value="UniProtKB-ARBA"/>
</dbReference>
<dbReference type="InterPro" id="IPR006558">
    <property type="entry name" value="LamG-like"/>
</dbReference>
<comment type="caution">
    <text evidence="8">The sequence shown here is derived from an EMBL/GenBank/DDBJ whole genome shotgun (WGS) entry which is preliminary data.</text>
</comment>
<keyword evidence="2" id="KW-0479">Metal-binding</keyword>
<evidence type="ECO:0000313" key="8">
    <source>
        <dbReference type="EMBL" id="PXY41017.1"/>
    </source>
</evidence>
<gene>
    <name evidence="8" type="ORF">DMB65_08635</name>
</gene>
<dbReference type="SMART" id="SM00560">
    <property type="entry name" value="LamGL"/>
    <property type="match status" value="2"/>
</dbReference>
<protein>
    <recommendedName>
        <fullName evidence="7">LamG-like jellyroll fold domain-containing protein</fullName>
    </recommendedName>
</protein>
<sequence length="713" mass="76138">MRKITLLRNQILLFAIVLTTSFSRGQVSASALSFDGVNDYVELGDIMPVTYTKEAWFYLSDLSLQNNLISGGSDGQHALYPSANYGNRLSAGHNGIWNAVQDPTPIAANTWYHVALTYDAATTTMKMYKNGVLVASNTSVPPFTGGNAVRLGTFDTANLLGGKLDEVRIWNRVLPECEIQNNMNGELPAGQVGLVAYYKCNQGIHAANNTAITTLTDTSGNDNTGTLSGFALTGSSSNWVTPGGVVTGTMSPAQLSVTSPQFFCTAATVADLKATGINIKWYSSLLSVNELGATTALTSGTTYYVSQTIGSCESPRNAVVIMINTTSAPTATSPQTFNKDATVANIAATGTDLKWYADPTGGTPLANSSPITGGIYYVSQTVSGCESLRTAIEVNLNASALDFDGIDDKVNCDTTISTTLSDTNKLTVEAWIKTTRDSNVETIVSNHGNGSSTQFDLRTVNGEFDCFIGFGSYVVTGGTVIPNTWQHVAMVFDGTSVTLYVDGVNVGTTPTPSNYTLPTSVAPMILGYNGYGEIFKGQMDEVRVWNKALTQTEIQNNKNCELGPGQTNLLAYYQFNQGLDNRNNSTVTTVADASNNAYTGILDGFTLTGNTSNWTATSIVTTGNTCSTNLNNDHFEFSSKTTVYPNPSNGIFSLNTDARAAIVVYDLNGKIIKSENINTGNTNLNLNSSPNGVYLLKITYDNNQVETIKLIKK</sequence>
<dbReference type="InterPro" id="IPR026444">
    <property type="entry name" value="Secre_tail"/>
</dbReference>
<keyword evidence="5" id="KW-1015">Disulfide bond</keyword>
<evidence type="ECO:0000313" key="9">
    <source>
        <dbReference type="Proteomes" id="UP000247903"/>
    </source>
</evidence>